<sequence>MTTHPSDLARLIDPLTVGEFFDKHWQGVHHVSHGPLERLTAIPGVAEIGTDVEQALERYRGPIMVYGDAVTEEAEGLSERMLVPHEEALDWLHKGANLEMDFADMYLPRIRRLVGRLRTELGLPEGTLAKAILYSGEGGAGLEPHFDAYCNFVLQLGGRKTWRVGPNTHVVNAVQHYDAFEAPYLPDELASYWTGDTVDVDPPVLEEVELTAGSLLFMPRGEWHATSSSETSLALNLTFGQPSWLDLLLTEIRARLVKSPNWRALATAPGGAPWQSEQESRALLTEALGELRTLGGAIEPDDVFGRHNAGTDRYSEIHRALRQILRLPG</sequence>
<dbReference type="RefSeq" id="WP_271315905.1">
    <property type="nucleotide sequence ID" value="NZ_JABXJJ020000001.1"/>
</dbReference>
<dbReference type="SUPFAM" id="SSF51197">
    <property type="entry name" value="Clavaminate synthase-like"/>
    <property type="match status" value="1"/>
</dbReference>
<protein>
    <submittedName>
        <fullName evidence="5">Cupin domain-containing protein</fullName>
    </submittedName>
</protein>
<evidence type="ECO:0000313" key="5">
    <source>
        <dbReference type="EMBL" id="MDI5967923.1"/>
    </source>
</evidence>
<reference evidence="5" key="1">
    <citation type="submission" date="2023-05" db="EMBL/GenBank/DDBJ databases">
        <title>Streptantibioticus silvisoli sp. nov., acidotolerant actinomycetes 1 from pine litter.</title>
        <authorList>
            <person name="Swiecimska M."/>
            <person name="Golinska P."/>
            <person name="Sangal V."/>
            <person name="Wachnowicz B."/>
            <person name="Goodfellow M."/>
        </authorList>
    </citation>
    <scope>NUCLEOTIDE SEQUENCE</scope>
    <source>
        <strain evidence="5">SL13</strain>
    </source>
</reference>
<comment type="caution">
    <text evidence="5">The sequence shown here is derived from an EMBL/GenBank/DDBJ whole genome shotgun (WGS) entry which is preliminary data.</text>
</comment>
<keyword evidence="2" id="KW-0479">Metal-binding</keyword>
<proteinExistence type="predicted"/>
<accession>A0AA90GTS9</accession>
<evidence type="ECO:0000256" key="2">
    <source>
        <dbReference type="ARBA" id="ARBA00022723"/>
    </source>
</evidence>
<dbReference type="GO" id="GO:0046872">
    <property type="term" value="F:metal ion binding"/>
    <property type="evidence" value="ECO:0007669"/>
    <property type="project" value="UniProtKB-KW"/>
</dbReference>
<evidence type="ECO:0000256" key="1">
    <source>
        <dbReference type="ARBA" id="ARBA00001954"/>
    </source>
</evidence>
<organism evidence="5">
    <name type="scientific">Streptantibioticus silvisoli</name>
    <dbReference type="NCBI Taxonomy" id="2705255"/>
    <lineage>
        <taxon>Bacteria</taxon>
        <taxon>Bacillati</taxon>
        <taxon>Actinomycetota</taxon>
        <taxon>Actinomycetes</taxon>
        <taxon>Kitasatosporales</taxon>
        <taxon>Streptomycetaceae</taxon>
        <taxon>Streptantibioticus</taxon>
    </lineage>
</organism>
<dbReference type="Pfam" id="PF08007">
    <property type="entry name" value="JmjC_2"/>
    <property type="match status" value="1"/>
</dbReference>
<feature type="domain" description="JmjC" evidence="4">
    <location>
        <begin position="96"/>
        <end position="256"/>
    </location>
</feature>
<dbReference type="InterPro" id="IPR039994">
    <property type="entry name" value="NO66-like"/>
</dbReference>
<name>A0AA90GTS9_9ACTN</name>
<dbReference type="PROSITE" id="PS51184">
    <property type="entry name" value="JMJC"/>
    <property type="match status" value="1"/>
</dbReference>
<dbReference type="AlphaFoldDB" id="A0AA90GTS9"/>
<evidence type="ECO:0000256" key="3">
    <source>
        <dbReference type="ARBA" id="ARBA00023004"/>
    </source>
</evidence>
<evidence type="ECO:0000259" key="4">
    <source>
        <dbReference type="PROSITE" id="PS51184"/>
    </source>
</evidence>
<dbReference type="InterPro" id="IPR003347">
    <property type="entry name" value="JmjC_dom"/>
</dbReference>
<keyword evidence="3" id="KW-0408">Iron</keyword>
<gene>
    <name evidence="5" type="ORF">POF50_000895</name>
</gene>
<dbReference type="Gene3D" id="2.60.120.650">
    <property type="entry name" value="Cupin"/>
    <property type="match status" value="1"/>
</dbReference>
<dbReference type="PANTHER" id="PTHR13096:SF8">
    <property type="entry name" value="RIBOSOMAL OXYGENASE 1"/>
    <property type="match status" value="1"/>
</dbReference>
<comment type="cofactor">
    <cofactor evidence="1">
        <name>Fe(2+)</name>
        <dbReference type="ChEBI" id="CHEBI:29033"/>
    </cofactor>
</comment>
<dbReference type="PANTHER" id="PTHR13096">
    <property type="entry name" value="MINA53 MYC INDUCED NUCLEAR ANTIGEN"/>
    <property type="match status" value="1"/>
</dbReference>
<dbReference type="EMBL" id="JABXJJ020000001">
    <property type="protein sequence ID" value="MDI5967923.1"/>
    <property type="molecule type" value="Genomic_DNA"/>
</dbReference>
<dbReference type="SMART" id="SM00558">
    <property type="entry name" value="JmjC"/>
    <property type="match status" value="1"/>
</dbReference>